<keyword evidence="3" id="KW-1185">Reference proteome</keyword>
<dbReference type="PANTHER" id="PTHR46890">
    <property type="entry name" value="NON-LTR RETROLELEMENT REVERSE TRANSCRIPTASE-LIKE PROTEIN-RELATED"/>
    <property type="match status" value="1"/>
</dbReference>
<feature type="domain" description="DUF4283" evidence="1">
    <location>
        <begin position="28"/>
        <end position="89"/>
    </location>
</feature>
<protein>
    <recommendedName>
        <fullName evidence="1">DUF4283 domain-containing protein</fullName>
    </recommendedName>
</protein>
<dbReference type="PANTHER" id="PTHR46890:SF48">
    <property type="entry name" value="RNA-DIRECTED DNA POLYMERASE"/>
    <property type="match status" value="1"/>
</dbReference>
<name>A0A7J9EWK4_9ROSI</name>
<evidence type="ECO:0000313" key="2">
    <source>
        <dbReference type="EMBL" id="MBA0777426.1"/>
    </source>
</evidence>
<proteinExistence type="predicted"/>
<dbReference type="Proteomes" id="UP000593568">
    <property type="component" value="Unassembled WGS sequence"/>
</dbReference>
<sequence>MVGLNIEDEKDEAMLLPIDSKLYKSVYEYSLVGCFLTASVVLFPAMRNTMANLWHPLGGVQISYLGERRYLFKFFHEMDIKRVLPGGKSTRCHKNIILECLQIEEHVGYLKRCGFNNGIDVQADGMRGGLSLAWNGRNQELPWIVCGDFNEILYSFEKIGGVPREERRMENFLMVLEDCQLVAAGYSRPRFTWERGNLPETNICERLDRGVVDKSREQREFQFEAWWVLEKSCEEEVRRFWNGNEVEEIAQNYFIDIFATKGIGNLEHILFWVKSCLTDKMNQLLTTKYTGEEVFAVLKGMRPTKAASSDGYPTIFFQKFWHIIGREVSNFCIENLNGGMSLKPFTVTNIVLIPKTAQLLNLTNFRPISLYTVFYKIISKIVANRFQQVLDYCIDEAQSAFVPRRLIIDNVLLAYEIIHSFKQKR</sequence>
<dbReference type="EMBL" id="JABEZW010000010">
    <property type="protein sequence ID" value="MBA0777426.1"/>
    <property type="molecule type" value="Genomic_DNA"/>
</dbReference>
<dbReference type="AlphaFoldDB" id="A0A7J9EWK4"/>
<dbReference type="InterPro" id="IPR025558">
    <property type="entry name" value="DUF4283"/>
</dbReference>
<evidence type="ECO:0000259" key="1">
    <source>
        <dbReference type="Pfam" id="PF14111"/>
    </source>
</evidence>
<comment type="caution">
    <text evidence="2">The sequence shown here is derived from an EMBL/GenBank/DDBJ whole genome shotgun (WGS) entry which is preliminary data.</text>
</comment>
<dbReference type="Pfam" id="PF14111">
    <property type="entry name" value="DUF4283"/>
    <property type="match status" value="1"/>
</dbReference>
<reference evidence="2 3" key="1">
    <citation type="journal article" date="2019" name="Genome Biol. Evol.">
        <title>Insights into the evolution of the New World diploid cottons (Gossypium, subgenus Houzingenia) based on genome sequencing.</title>
        <authorList>
            <person name="Grover C.E."/>
            <person name="Arick M.A. 2nd"/>
            <person name="Thrash A."/>
            <person name="Conover J.L."/>
            <person name="Sanders W.S."/>
            <person name="Peterson D.G."/>
            <person name="Frelichowski J.E."/>
            <person name="Scheffler J.A."/>
            <person name="Scheffler B.E."/>
            <person name="Wendel J.F."/>
        </authorList>
    </citation>
    <scope>NUCLEOTIDE SEQUENCE [LARGE SCALE GENOMIC DNA]</scope>
    <source>
        <strain evidence="2">8</strain>
        <tissue evidence="2">Leaf</tissue>
    </source>
</reference>
<evidence type="ECO:0000313" key="3">
    <source>
        <dbReference type="Proteomes" id="UP000593568"/>
    </source>
</evidence>
<feature type="non-terminal residue" evidence="2">
    <location>
        <position position="1"/>
    </location>
</feature>
<dbReference type="InterPro" id="IPR052343">
    <property type="entry name" value="Retrotransposon-Effector_Assoc"/>
</dbReference>
<gene>
    <name evidence="2" type="ORF">Gotri_005446</name>
</gene>
<organism evidence="2 3">
    <name type="scientific">Gossypium trilobum</name>
    <dbReference type="NCBI Taxonomy" id="34281"/>
    <lineage>
        <taxon>Eukaryota</taxon>
        <taxon>Viridiplantae</taxon>
        <taxon>Streptophyta</taxon>
        <taxon>Embryophyta</taxon>
        <taxon>Tracheophyta</taxon>
        <taxon>Spermatophyta</taxon>
        <taxon>Magnoliopsida</taxon>
        <taxon>eudicotyledons</taxon>
        <taxon>Gunneridae</taxon>
        <taxon>Pentapetalae</taxon>
        <taxon>rosids</taxon>
        <taxon>malvids</taxon>
        <taxon>Malvales</taxon>
        <taxon>Malvaceae</taxon>
        <taxon>Malvoideae</taxon>
        <taxon>Gossypium</taxon>
    </lineage>
</organism>
<dbReference type="InterPro" id="IPR036691">
    <property type="entry name" value="Endo/exonu/phosph_ase_sf"/>
</dbReference>
<accession>A0A7J9EWK4</accession>
<dbReference type="Gene3D" id="3.60.10.10">
    <property type="entry name" value="Endonuclease/exonuclease/phosphatase"/>
    <property type="match status" value="1"/>
</dbReference>
<dbReference type="SUPFAM" id="SSF56219">
    <property type="entry name" value="DNase I-like"/>
    <property type="match status" value="1"/>
</dbReference>